<protein>
    <recommendedName>
        <fullName evidence="12">Magnesium transporter</fullName>
    </recommendedName>
</protein>
<evidence type="ECO:0000256" key="6">
    <source>
        <dbReference type="ARBA" id="ARBA00022989"/>
    </source>
</evidence>
<keyword evidence="3" id="KW-0813">Transport</keyword>
<dbReference type="InterPro" id="IPR045861">
    <property type="entry name" value="CorA_cytoplasmic_dom"/>
</dbReference>
<dbReference type="GO" id="GO:0000287">
    <property type="term" value="F:magnesium ion binding"/>
    <property type="evidence" value="ECO:0007669"/>
    <property type="project" value="TreeGrafter"/>
</dbReference>
<evidence type="ECO:0000256" key="1">
    <source>
        <dbReference type="ARBA" id="ARBA00004651"/>
    </source>
</evidence>
<sequence>SGGASGGLSLPFLQPHSFPTYPPPPCGAMPRENSDSDGRSLTPDMQDGFASSPTHDHPHPPRPSFHSQRQHKAHEDHPPPLDLRSTHIPPLDRFRQAARKVIALHRGVVDTVQQRGVGIEPGVDPRSPAADVEFEHLRERCVIEIADYSAVRSSFGRMTNAEFVELMNDPVASERERWVKVRWISIGGVSWDVIKAVAIRYNLNPMALEEIVRSTSTSTARSKVDYFSEHLFLRILCHELGNGNPLNELLNHPTDTTLVDGSVPAKGDGRPTLGERRVTGEHRRFNEAALNMLKSSERVDVHVLPMYIFLLRDGTVISLHSAPNLDLTQSITTRLRQFNSMLRMSADAPLLVQSILNIIVHKALEVVQAYEEKIQLAEHMILSRPTMESVRNMHVLSADLLLHRRTLAPIQAVVGTLRKYDVDRAAALVDTSQHPDEEIKVEGYMSQKALTYLADVSDHIDHVITQLEDIAGRGQNLVDYTFSMTSYDMNQVMRQLMIVSIVFMPFTFLCGYFGMNFEHFFPHERPDKYYWIISLPIATAVISLFLWPDIKGAIHYMRKRALVNNSLSDQRKLKTD</sequence>
<evidence type="ECO:0000256" key="9">
    <source>
        <dbReference type="SAM" id="Phobius"/>
    </source>
</evidence>
<feature type="region of interest" description="Disordered" evidence="8">
    <location>
        <begin position="1"/>
        <end position="87"/>
    </location>
</feature>
<evidence type="ECO:0000256" key="5">
    <source>
        <dbReference type="ARBA" id="ARBA00022692"/>
    </source>
</evidence>
<dbReference type="Proteomes" id="UP001295794">
    <property type="component" value="Unassembled WGS sequence"/>
</dbReference>
<feature type="transmembrane region" description="Helical" evidence="9">
    <location>
        <begin position="496"/>
        <end position="517"/>
    </location>
</feature>
<dbReference type="Pfam" id="PF01544">
    <property type="entry name" value="CorA"/>
    <property type="match status" value="1"/>
</dbReference>
<evidence type="ECO:0000256" key="2">
    <source>
        <dbReference type="ARBA" id="ARBA00009765"/>
    </source>
</evidence>
<dbReference type="Gene3D" id="1.20.58.340">
    <property type="entry name" value="Magnesium transport protein CorA, transmembrane region"/>
    <property type="match status" value="2"/>
</dbReference>
<name>A0AAD2H6X0_9AGAR</name>
<evidence type="ECO:0000256" key="4">
    <source>
        <dbReference type="ARBA" id="ARBA00022475"/>
    </source>
</evidence>
<keyword evidence="6 9" id="KW-1133">Transmembrane helix</keyword>
<evidence type="ECO:0000313" key="10">
    <source>
        <dbReference type="EMBL" id="CAK5269269.1"/>
    </source>
</evidence>
<evidence type="ECO:0000313" key="11">
    <source>
        <dbReference type="Proteomes" id="UP001295794"/>
    </source>
</evidence>
<evidence type="ECO:0000256" key="8">
    <source>
        <dbReference type="SAM" id="MobiDB-lite"/>
    </source>
</evidence>
<dbReference type="InterPro" id="IPR045863">
    <property type="entry name" value="CorA_TM1_TM2"/>
</dbReference>
<dbReference type="SUPFAM" id="SSF144083">
    <property type="entry name" value="Magnesium transport protein CorA, transmembrane region"/>
    <property type="match status" value="1"/>
</dbReference>
<feature type="non-terminal residue" evidence="10">
    <location>
        <position position="576"/>
    </location>
</feature>
<comment type="caution">
    <text evidence="10">The sequence shown here is derived from an EMBL/GenBank/DDBJ whole genome shotgun (WGS) entry which is preliminary data.</text>
</comment>
<evidence type="ECO:0000256" key="7">
    <source>
        <dbReference type="ARBA" id="ARBA00023136"/>
    </source>
</evidence>
<dbReference type="GO" id="GO:0005886">
    <property type="term" value="C:plasma membrane"/>
    <property type="evidence" value="ECO:0007669"/>
    <property type="project" value="UniProtKB-SubCell"/>
</dbReference>
<keyword evidence="5 9" id="KW-0812">Transmembrane</keyword>
<evidence type="ECO:0008006" key="12">
    <source>
        <dbReference type="Google" id="ProtNLM"/>
    </source>
</evidence>
<dbReference type="PANTHER" id="PTHR46494">
    <property type="entry name" value="CORA FAMILY METAL ION TRANSPORTER (EUROFUNG)"/>
    <property type="match status" value="1"/>
</dbReference>
<keyword evidence="7 9" id="KW-0472">Membrane</keyword>
<keyword evidence="11" id="KW-1185">Reference proteome</keyword>
<accession>A0AAD2H6X0</accession>
<keyword evidence="4" id="KW-1003">Cell membrane</keyword>
<proteinExistence type="inferred from homology"/>
<feature type="transmembrane region" description="Helical" evidence="9">
    <location>
        <begin position="529"/>
        <end position="550"/>
    </location>
</feature>
<evidence type="ECO:0000256" key="3">
    <source>
        <dbReference type="ARBA" id="ARBA00022448"/>
    </source>
</evidence>
<dbReference type="Gene3D" id="3.30.460.20">
    <property type="entry name" value="CorA soluble domain-like"/>
    <property type="match status" value="1"/>
</dbReference>
<gene>
    <name evidence="10" type="ORF">MYCIT1_LOCUS12862</name>
</gene>
<comment type="subcellular location">
    <subcellularLocation>
        <location evidence="1">Cell membrane</location>
        <topology evidence="1">Multi-pass membrane protein</topology>
    </subcellularLocation>
</comment>
<organism evidence="10 11">
    <name type="scientific">Mycena citricolor</name>
    <dbReference type="NCBI Taxonomy" id="2018698"/>
    <lineage>
        <taxon>Eukaryota</taxon>
        <taxon>Fungi</taxon>
        <taxon>Dikarya</taxon>
        <taxon>Basidiomycota</taxon>
        <taxon>Agaricomycotina</taxon>
        <taxon>Agaricomycetes</taxon>
        <taxon>Agaricomycetidae</taxon>
        <taxon>Agaricales</taxon>
        <taxon>Marasmiineae</taxon>
        <taxon>Mycenaceae</taxon>
        <taxon>Mycena</taxon>
    </lineage>
</organism>
<reference evidence="10" key="1">
    <citation type="submission" date="2023-11" db="EMBL/GenBank/DDBJ databases">
        <authorList>
            <person name="De Vega J J."/>
            <person name="De Vega J J."/>
        </authorList>
    </citation>
    <scope>NUCLEOTIDE SEQUENCE</scope>
</reference>
<dbReference type="EMBL" id="CAVNYO010000144">
    <property type="protein sequence ID" value="CAK5269269.1"/>
    <property type="molecule type" value="Genomic_DNA"/>
</dbReference>
<dbReference type="GO" id="GO:0015087">
    <property type="term" value="F:cobalt ion transmembrane transporter activity"/>
    <property type="evidence" value="ECO:0007669"/>
    <property type="project" value="TreeGrafter"/>
</dbReference>
<dbReference type="AlphaFoldDB" id="A0AAD2H6X0"/>
<dbReference type="InterPro" id="IPR002523">
    <property type="entry name" value="MgTranspt_CorA/ZnTranspt_ZntB"/>
</dbReference>
<comment type="similarity">
    <text evidence="2">Belongs to the CorA metal ion transporter (MIT) (TC 1.A.35) family.</text>
</comment>
<dbReference type="PANTHER" id="PTHR46494:SF1">
    <property type="entry name" value="CORA FAMILY METAL ION TRANSPORTER (EUROFUNG)"/>
    <property type="match status" value="1"/>
</dbReference>
<dbReference type="SUPFAM" id="SSF143865">
    <property type="entry name" value="CorA soluble domain-like"/>
    <property type="match status" value="1"/>
</dbReference>
<dbReference type="GO" id="GO:0015095">
    <property type="term" value="F:magnesium ion transmembrane transporter activity"/>
    <property type="evidence" value="ECO:0007669"/>
    <property type="project" value="TreeGrafter"/>
</dbReference>
<dbReference type="GO" id="GO:0050897">
    <property type="term" value="F:cobalt ion binding"/>
    <property type="evidence" value="ECO:0007669"/>
    <property type="project" value="TreeGrafter"/>
</dbReference>